<dbReference type="PROSITE" id="PS51158">
    <property type="entry name" value="ALPHA_KINASE"/>
    <property type="match status" value="1"/>
</dbReference>
<dbReference type="InterPro" id="IPR011009">
    <property type="entry name" value="Kinase-like_dom_sf"/>
</dbReference>
<feature type="domain" description="Alpha-type protein kinase" evidence="13">
    <location>
        <begin position="2059"/>
        <end position="2291"/>
    </location>
</feature>
<feature type="region of interest" description="Disordered" evidence="11">
    <location>
        <begin position="1139"/>
        <end position="1170"/>
    </location>
</feature>
<dbReference type="SMART" id="SM00811">
    <property type="entry name" value="Alpha_kinase"/>
    <property type="match status" value="1"/>
</dbReference>
<feature type="compositionally biased region" description="Basic and acidic residues" evidence="11">
    <location>
        <begin position="2336"/>
        <end position="2353"/>
    </location>
</feature>
<evidence type="ECO:0000256" key="3">
    <source>
        <dbReference type="ARBA" id="ARBA00022527"/>
    </source>
</evidence>
<feature type="region of interest" description="Disordered" evidence="11">
    <location>
        <begin position="1"/>
        <end position="39"/>
    </location>
</feature>
<evidence type="ECO:0000256" key="4">
    <source>
        <dbReference type="ARBA" id="ARBA00022679"/>
    </source>
</evidence>
<dbReference type="InterPro" id="IPR036179">
    <property type="entry name" value="Ig-like_dom_sf"/>
</dbReference>
<evidence type="ECO:0000256" key="1">
    <source>
        <dbReference type="ARBA" id="ARBA00008651"/>
    </source>
</evidence>
<comment type="caution">
    <text evidence="14">The sequence shown here is derived from an EMBL/GenBank/DDBJ whole genome shotgun (WGS) entry which is preliminary data.</text>
</comment>
<feature type="compositionally biased region" description="Polar residues" evidence="11">
    <location>
        <begin position="657"/>
        <end position="743"/>
    </location>
</feature>
<dbReference type="PANTHER" id="PTHR47091:SF1">
    <property type="entry name" value="ALPHA-PROTEIN KINASE 3"/>
    <property type="match status" value="1"/>
</dbReference>
<feature type="compositionally biased region" description="Basic and acidic residues" evidence="11">
    <location>
        <begin position="395"/>
        <end position="406"/>
    </location>
</feature>
<evidence type="ECO:0000259" key="12">
    <source>
        <dbReference type="PROSITE" id="PS50835"/>
    </source>
</evidence>
<feature type="compositionally biased region" description="Polar residues" evidence="11">
    <location>
        <begin position="1903"/>
        <end position="1924"/>
    </location>
</feature>
<keyword evidence="6" id="KW-0418">Kinase</keyword>
<dbReference type="SUPFAM" id="SSF48726">
    <property type="entry name" value="Immunoglobulin"/>
    <property type="match status" value="2"/>
</dbReference>
<feature type="compositionally biased region" description="Basic and acidic residues" evidence="11">
    <location>
        <begin position="1925"/>
        <end position="1936"/>
    </location>
</feature>
<feature type="region of interest" description="Disordered" evidence="11">
    <location>
        <begin position="1835"/>
        <end position="1936"/>
    </location>
</feature>
<keyword evidence="7" id="KW-1015">Disulfide bond</keyword>
<dbReference type="InterPro" id="IPR013098">
    <property type="entry name" value="Ig_I-set"/>
</dbReference>
<feature type="compositionally biased region" description="Polar residues" evidence="11">
    <location>
        <begin position="624"/>
        <end position="650"/>
    </location>
</feature>
<feature type="compositionally biased region" description="Polar residues" evidence="11">
    <location>
        <begin position="564"/>
        <end position="580"/>
    </location>
</feature>
<evidence type="ECO:0000313" key="15">
    <source>
        <dbReference type="Proteomes" id="UP001557470"/>
    </source>
</evidence>
<keyword evidence="4" id="KW-0808">Transferase</keyword>
<proteinExistence type="inferred from homology"/>
<evidence type="ECO:0000256" key="2">
    <source>
        <dbReference type="ARBA" id="ARBA00012513"/>
    </source>
</evidence>
<evidence type="ECO:0000256" key="6">
    <source>
        <dbReference type="ARBA" id="ARBA00022777"/>
    </source>
</evidence>
<feature type="compositionally biased region" description="Polar residues" evidence="11">
    <location>
        <begin position="452"/>
        <end position="522"/>
    </location>
</feature>
<feature type="compositionally biased region" description="Polar residues" evidence="11">
    <location>
        <begin position="801"/>
        <end position="908"/>
    </location>
</feature>
<dbReference type="PANTHER" id="PTHR47091">
    <property type="entry name" value="ALPHA-PROTEIN KINASE 2-RELATED"/>
    <property type="match status" value="1"/>
</dbReference>
<dbReference type="InterPro" id="IPR004166">
    <property type="entry name" value="a-kinase_dom"/>
</dbReference>
<dbReference type="PROSITE" id="PS50835">
    <property type="entry name" value="IG_LIKE"/>
    <property type="match status" value="2"/>
</dbReference>
<feature type="domain" description="Ig-like" evidence="12">
    <location>
        <begin position="75"/>
        <end position="171"/>
    </location>
</feature>
<feature type="region of interest" description="Disordered" evidence="11">
    <location>
        <begin position="394"/>
        <end position="419"/>
    </location>
</feature>
<comment type="catalytic activity">
    <reaction evidence="9">
        <text>L-threonyl-[protein] + ATP = O-phospho-L-threonyl-[protein] + ADP + H(+)</text>
        <dbReference type="Rhea" id="RHEA:46608"/>
        <dbReference type="Rhea" id="RHEA-COMP:11060"/>
        <dbReference type="Rhea" id="RHEA-COMP:11605"/>
        <dbReference type="ChEBI" id="CHEBI:15378"/>
        <dbReference type="ChEBI" id="CHEBI:30013"/>
        <dbReference type="ChEBI" id="CHEBI:30616"/>
        <dbReference type="ChEBI" id="CHEBI:61977"/>
        <dbReference type="ChEBI" id="CHEBI:456216"/>
        <dbReference type="EC" id="2.7.11.1"/>
    </reaction>
</comment>
<feature type="compositionally biased region" description="Low complexity" evidence="11">
    <location>
        <begin position="1021"/>
        <end position="1033"/>
    </location>
</feature>
<dbReference type="FunFam" id="2.60.40.10:FF:000069">
    <property type="entry name" value="Alpha-protein kinase 3"/>
    <property type="match status" value="1"/>
</dbReference>
<feature type="region of interest" description="Disordered" evidence="11">
    <location>
        <begin position="1088"/>
        <end position="1110"/>
    </location>
</feature>
<feature type="compositionally biased region" description="Polar residues" evidence="11">
    <location>
        <begin position="532"/>
        <end position="549"/>
    </location>
</feature>
<dbReference type="Pfam" id="PF07679">
    <property type="entry name" value="I-set"/>
    <property type="match status" value="1"/>
</dbReference>
<evidence type="ECO:0000256" key="5">
    <source>
        <dbReference type="ARBA" id="ARBA00022737"/>
    </source>
</evidence>
<feature type="compositionally biased region" description="Low complexity" evidence="11">
    <location>
        <begin position="29"/>
        <end position="39"/>
    </location>
</feature>
<evidence type="ECO:0000256" key="10">
    <source>
        <dbReference type="ARBA" id="ARBA00048679"/>
    </source>
</evidence>
<dbReference type="EMBL" id="JAGEUA010000002">
    <property type="protein sequence ID" value="KAL1007423.1"/>
    <property type="molecule type" value="Genomic_DNA"/>
</dbReference>
<accession>A0ABD0XET4</accession>
<feature type="region of interest" description="Disordered" evidence="11">
    <location>
        <begin position="452"/>
        <end position="1047"/>
    </location>
</feature>
<feature type="compositionally biased region" description="Polar residues" evidence="11">
    <location>
        <begin position="2317"/>
        <end position="2327"/>
    </location>
</feature>
<organism evidence="14 15">
    <name type="scientific">Umbra pygmaea</name>
    <name type="common">Eastern mudminnow</name>
    <dbReference type="NCBI Taxonomy" id="75934"/>
    <lineage>
        <taxon>Eukaryota</taxon>
        <taxon>Metazoa</taxon>
        <taxon>Chordata</taxon>
        <taxon>Craniata</taxon>
        <taxon>Vertebrata</taxon>
        <taxon>Euteleostomi</taxon>
        <taxon>Actinopterygii</taxon>
        <taxon>Neopterygii</taxon>
        <taxon>Teleostei</taxon>
        <taxon>Protacanthopterygii</taxon>
        <taxon>Esociformes</taxon>
        <taxon>Umbridae</taxon>
        <taxon>Umbra</taxon>
    </lineage>
</organism>
<dbReference type="SUPFAM" id="SSF56112">
    <property type="entry name" value="Protein kinase-like (PK-like)"/>
    <property type="match status" value="1"/>
</dbReference>
<evidence type="ECO:0000256" key="11">
    <source>
        <dbReference type="SAM" id="MobiDB-lite"/>
    </source>
</evidence>
<evidence type="ECO:0000256" key="8">
    <source>
        <dbReference type="ARBA" id="ARBA00023319"/>
    </source>
</evidence>
<name>A0ABD0XET4_UMBPY</name>
<dbReference type="SMART" id="SM00409">
    <property type="entry name" value="IG"/>
    <property type="match status" value="2"/>
</dbReference>
<feature type="domain" description="Ig-like" evidence="12">
    <location>
        <begin position="1943"/>
        <end position="2031"/>
    </location>
</feature>
<dbReference type="Pfam" id="PF02816">
    <property type="entry name" value="Alpha_kinase"/>
    <property type="match status" value="1"/>
</dbReference>
<dbReference type="Gene3D" id="3.20.200.10">
    <property type="entry name" value="MHCK/EF2 kinase"/>
    <property type="match status" value="1"/>
</dbReference>
<sequence length="2360" mass="258152">MSSRRLMTRSYSAGDGSSSYHTGDDVTGRSRASSRSYLSSVRPENSFVSHSYSQYRPSRSTLHCVMQQLTEETQPLFESTLRSKAVSETCNTQFTCEVSGHPAPDVTWYKDDMQLDRYCGLPKYKISRNGRHHSLHIYDCTEEDAAIYQASARNSKGIVSCSGVLEVGTMSEYKIHQQYFGKIKLNAEKKRKEQEEPTLCDKENSGSLDSQQETLRTMIPDWSQRKRHSPMDSRFSSLSSMEDEVEEDSTQAQVAEVENQLKDTATGGTELGTAVNGTGASYTNGEATITENASSKVVTCDYDSRPKSLTPQTLKRSVAQKKIKISNGKESERTVDSQAGKGPEKERGLTEGGSTTGMTEREVNTTPYLAMSSTSPSETMEVDSTIKLSASKTASLKDNKQTEKVSQHNTLSIMGGGKTQLEDNTQTLHQEKRIETASASTKDQTISVTNTENVSMAQATRKVGNNSKGTVKVNQSTVPPVTLIQPKQSPLGQLRPQTNPLCVMSQPQQSKDVTQKQQSTSLKPEAKPSFSLKMQTQAQPSLSVKTQPGLSVKPQLEAQPGISVKTQPGFSLKPQPSLSVKPQLEAQPALLVKTQPGFSLKPQPSLSGKPQPSLSGKPQPGLSVKSQPGLSLKPQPNLSGKTQPSLSVKPQQEEKSSLSVKPQTQPDLSPFTPQLKSSPFVTPQLQSSPSVTPQLQPRTSVTPQLQPRTSVTPQLQTRHSVMPQKQPSLSVMSHLQPSPSVMPQIQPRLSVMPQLQQSPSVMQQLKSSPSVTPQIQPSPSVTPELQPRPSFTPQPQPCPSVTPQLQPSPSVAPQLQPRPSATPQLQPSSSVTPQLQPRTSVTPQLQTRHSVMPQLQTSPSVMPQLQPSPSVTPQLQPSPSVTPQLQPSPSVTPQLQPRPSVTPKQQPRPTVMPQLQPIPSVTPGLQPSFSVTPQPQPSPSVTPELQSSSFVTPQPQPSPSVTPQLQPSSSVTPQPQPSPSVTPQLQPSSFVTPQPHPSPSVTPQLQPSSSVTPQPQPRPSVTPELQPSSSVTPQPQPSPSVKLQPSPCPTVSILTSKPIISHQHIMTDDKPFVLENVNRFTLEAKTECPSKDSATVPGELQPDTSSIHGNGTTVNMAGESLDLRLAIPCENSKAVHALPQRPWEQSGDQISEEETSTSPKNVSVSQLPGLWGEEVAQNQRKKSEETVAPGCPEPLTITTQSKLDMQLPLSKQRRPSASVEVLPIDANKRTSTLLNTSQSASDKLMQDELNYFRGSNESHTVPFTELVMSPLESSVVGDNTLGCRVSLEGQQVQVEIAIKKSEETKIQVDLKANANMVGDVHGDSYDKKPDVETVYKVKRIDKVQEGELEIISKTPVKKTVDSETVEVLDVELQNTKCEWKMAECKILDIPQKHPQNLSLNPHVHSFNTDKTNAADTTEGVNTKISEQQTKCFKDTPKPVAKVMSIAEILRSQLSYTEVNAQMSEVPFSPSLIINLNIDQLPKSSPSRGIQEMRMHSLELRKGEIENRREPENRPYKETDMFIGSISGSHLEHRFTSKPEGVESTVVNTMNEAPSKAFIVSPISILNINGTSENTIYPDSIATDIKDVRVTKQEQMLNHPAYFSLDGNNDGQREASLIGPDQKSSEITVTSTPILSVSTPEKEQTLECTIKQTDLSLSTPPVFNTQHSIDRPASPIWECLKDTSLLRSAAEIQPFSTRKPEFKNNVPTRTLQPVIEKRNVSPKGIDVTVSQFEERKPDVPSPGPQPVRMFGTDGCLGDEAHGSVTTCVIQMNNESSPSKDVKVQGNSKTDMSSPVLVAADNAALLKISESASTVTSATPQELTTGARRKIFIPKPKGEDTEVAVPQTDIHSPQRHFPRIASSLSPDSHSPTSPCLSRSSPVPQPPIAQLTPPAETRSPLFTRRNLVQTPDTPKQSQDHVQQTTDTAKTEARLAQKEKHNPFKAPQVIRKIRGEPFSDAAGHLKLWCQFFNVLSDSTIKWFRDEVEIAVFKRSAGEENQVALAIVQTSSIDCGVYGCSISNEYGTDSTDYLLSVDILSGMFLREDQEVGEEIEMTPLLFTKGLADSGIWGSKLFGRIMMEEANVGEGCSHKASRVKVIYGLEPVFESGTTCYIKVKSPIAYCGAKEQNNLVESNLAITQQKCRIQSVAREYCKIFAAECRVIETFGAALEVIPVYLMYRPANTIPHATVESDLSGVYVRYCHMDASGQMVMRTCSEAALKCCALQHWIHQWTNGNLLLTRMEGVDVKITNVEISIKSKGYQSLTITENPSVFERFVSLHQCNYYCGLLSLRLLKSPEHLQTPSKPRGSRSPLLHRKVGGSSSPQISRKATGSPRLTRKGTESEDSKPTAKLEALDVPKAVLK</sequence>
<keyword evidence="15" id="KW-1185">Reference proteome</keyword>
<feature type="region of interest" description="Disordered" evidence="11">
    <location>
        <begin position="2297"/>
        <end position="2360"/>
    </location>
</feature>
<comment type="similarity">
    <text evidence="1">Belongs to the protein kinase superfamily. Alpha-type protein kinase family. ALPK subfamily.</text>
</comment>
<feature type="compositionally biased region" description="Polar residues" evidence="11">
    <location>
        <begin position="753"/>
        <end position="789"/>
    </location>
</feature>
<dbReference type="Proteomes" id="UP001557470">
    <property type="component" value="Unassembled WGS sequence"/>
</dbReference>
<feature type="compositionally biased region" description="Polar residues" evidence="11">
    <location>
        <begin position="1"/>
        <end position="21"/>
    </location>
</feature>
<keyword evidence="5" id="KW-0677">Repeat</keyword>
<comment type="catalytic activity">
    <reaction evidence="10">
        <text>L-seryl-[protein] + ATP = O-phospho-L-seryl-[protein] + ADP + H(+)</text>
        <dbReference type="Rhea" id="RHEA:17989"/>
        <dbReference type="Rhea" id="RHEA-COMP:9863"/>
        <dbReference type="Rhea" id="RHEA-COMP:11604"/>
        <dbReference type="ChEBI" id="CHEBI:15378"/>
        <dbReference type="ChEBI" id="CHEBI:29999"/>
        <dbReference type="ChEBI" id="CHEBI:30616"/>
        <dbReference type="ChEBI" id="CHEBI:83421"/>
        <dbReference type="ChEBI" id="CHEBI:456216"/>
        <dbReference type="EC" id="2.7.11.1"/>
    </reaction>
</comment>
<protein>
    <recommendedName>
        <fullName evidence="2">non-specific serine/threonine protein kinase</fullName>
        <ecNumber evidence="2">2.7.11.1</ecNumber>
    </recommendedName>
</protein>
<feature type="compositionally biased region" description="Pro residues" evidence="11">
    <location>
        <begin position="790"/>
        <end position="800"/>
    </location>
</feature>
<feature type="compositionally biased region" description="Low complexity" evidence="11">
    <location>
        <begin position="941"/>
        <end position="953"/>
    </location>
</feature>
<feature type="compositionally biased region" description="Low complexity" evidence="11">
    <location>
        <begin position="1002"/>
        <end position="1013"/>
    </location>
</feature>
<dbReference type="InterPro" id="IPR013783">
    <property type="entry name" value="Ig-like_fold"/>
</dbReference>
<evidence type="ECO:0000259" key="13">
    <source>
        <dbReference type="PROSITE" id="PS51158"/>
    </source>
</evidence>
<keyword evidence="8" id="KW-0393">Immunoglobulin domain</keyword>
<dbReference type="Gene3D" id="2.60.40.10">
    <property type="entry name" value="Immunoglobulins"/>
    <property type="match status" value="2"/>
</dbReference>
<evidence type="ECO:0000256" key="7">
    <source>
        <dbReference type="ARBA" id="ARBA00023157"/>
    </source>
</evidence>
<evidence type="ECO:0000313" key="14">
    <source>
        <dbReference type="EMBL" id="KAL1007423.1"/>
    </source>
</evidence>
<evidence type="ECO:0000256" key="9">
    <source>
        <dbReference type="ARBA" id="ARBA00047899"/>
    </source>
</evidence>
<dbReference type="InterPro" id="IPR003599">
    <property type="entry name" value="Ig_sub"/>
</dbReference>
<gene>
    <name evidence="14" type="ORF">UPYG_G00086600</name>
</gene>
<reference evidence="14 15" key="1">
    <citation type="submission" date="2024-06" db="EMBL/GenBank/DDBJ databases">
        <authorList>
            <person name="Pan Q."/>
            <person name="Wen M."/>
            <person name="Jouanno E."/>
            <person name="Zahm M."/>
            <person name="Klopp C."/>
            <person name="Cabau C."/>
            <person name="Louis A."/>
            <person name="Berthelot C."/>
            <person name="Parey E."/>
            <person name="Roest Crollius H."/>
            <person name="Montfort J."/>
            <person name="Robinson-Rechavi M."/>
            <person name="Bouchez O."/>
            <person name="Lampietro C."/>
            <person name="Lopez Roques C."/>
            <person name="Donnadieu C."/>
            <person name="Postlethwait J."/>
            <person name="Bobe J."/>
            <person name="Verreycken H."/>
            <person name="Guiguen Y."/>
        </authorList>
    </citation>
    <scope>NUCLEOTIDE SEQUENCE [LARGE SCALE GENOMIC DNA]</scope>
    <source>
        <strain evidence="14">Up_M1</strain>
        <tissue evidence="14">Testis</tissue>
    </source>
</reference>
<feature type="compositionally biased region" description="Polar residues" evidence="11">
    <location>
        <begin position="1156"/>
        <end position="1166"/>
    </location>
</feature>
<keyword evidence="3" id="KW-0723">Serine/threonine-protein kinase</keyword>
<feature type="compositionally biased region" description="Polar residues" evidence="11">
    <location>
        <begin position="602"/>
        <end position="616"/>
    </location>
</feature>
<dbReference type="GO" id="GO:0004674">
    <property type="term" value="F:protein serine/threonine kinase activity"/>
    <property type="evidence" value="ECO:0007669"/>
    <property type="project" value="UniProtKB-KW"/>
</dbReference>
<dbReference type="SMART" id="SM00408">
    <property type="entry name" value="IGc2"/>
    <property type="match status" value="2"/>
</dbReference>
<dbReference type="InterPro" id="IPR003598">
    <property type="entry name" value="Ig_sub2"/>
</dbReference>
<dbReference type="InterPro" id="IPR007110">
    <property type="entry name" value="Ig-like_dom"/>
</dbReference>
<dbReference type="EC" id="2.7.11.1" evidence="2"/>
<feature type="region of interest" description="Disordered" evidence="11">
    <location>
        <begin position="313"/>
        <end position="360"/>
    </location>
</feature>
<feature type="compositionally biased region" description="Low complexity" evidence="11">
    <location>
        <begin position="961"/>
        <end position="973"/>
    </location>
</feature>
<feature type="compositionally biased region" description="Low complexity" evidence="11">
    <location>
        <begin position="1860"/>
        <end position="1872"/>
    </location>
</feature>